<feature type="non-terminal residue" evidence="1">
    <location>
        <position position="1"/>
    </location>
</feature>
<dbReference type="AlphaFoldDB" id="A0A0B7C0C3"/>
<feature type="non-terminal residue" evidence="1">
    <location>
        <position position="90"/>
    </location>
</feature>
<name>A0A0B7C0C3_9EUPU</name>
<proteinExistence type="predicted"/>
<evidence type="ECO:0000313" key="1">
    <source>
        <dbReference type="EMBL" id="CEK97880.1"/>
    </source>
</evidence>
<dbReference type="EMBL" id="HACG01051009">
    <property type="protein sequence ID" value="CEK97880.1"/>
    <property type="molecule type" value="Transcribed_RNA"/>
</dbReference>
<sequence length="90" mass="10006">DLDGALLKNHLGTRVGCQVRLIYPGFDVQTNFISSNTYFAGIQMTPDPLVMSEIEYEKNVNVISTIPIICDHDLECCLTIKLNSNETSDV</sequence>
<accession>A0A0B7C0C3</accession>
<protein>
    <submittedName>
        <fullName evidence="1">Uncharacterized protein</fullName>
    </submittedName>
</protein>
<organism evidence="1">
    <name type="scientific">Arion vulgaris</name>
    <dbReference type="NCBI Taxonomy" id="1028688"/>
    <lineage>
        <taxon>Eukaryota</taxon>
        <taxon>Metazoa</taxon>
        <taxon>Spiralia</taxon>
        <taxon>Lophotrochozoa</taxon>
        <taxon>Mollusca</taxon>
        <taxon>Gastropoda</taxon>
        <taxon>Heterobranchia</taxon>
        <taxon>Euthyneura</taxon>
        <taxon>Panpulmonata</taxon>
        <taxon>Eupulmonata</taxon>
        <taxon>Stylommatophora</taxon>
        <taxon>Helicina</taxon>
        <taxon>Arionoidea</taxon>
        <taxon>Arionidae</taxon>
        <taxon>Arion</taxon>
    </lineage>
</organism>
<gene>
    <name evidence="1" type="primary">ORF217166</name>
</gene>
<reference evidence="1" key="1">
    <citation type="submission" date="2014-12" db="EMBL/GenBank/DDBJ databases">
        <title>Insight into the proteome of Arion vulgaris.</title>
        <authorList>
            <person name="Aradska J."/>
            <person name="Bulat T."/>
            <person name="Smidak R."/>
            <person name="Sarate P."/>
            <person name="Gangsoo J."/>
            <person name="Sialana F."/>
            <person name="Bilban M."/>
            <person name="Lubec G."/>
        </authorList>
    </citation>
    <scope>NUCLEOTIDE SEQUENCE</scope>
    <source>
        <tissue evidence="1">Skin</tissue>
    </source>
</reference>